<evidence type="ECO:0000313" key="3">
    <source>
        <dbReference type="Proteomes" id="UP001218638"/>
    </source>
</evidence>
<protein>
    <submittedName>
        <fullName evidence="2">Agmatine deiminase family protein</fullName>
    </submittedName>
</protein>
<dbReference type="RefSeq" id="WP_330932311.1">
    <property type="nucleotide sequence ID" value="NZ_CP119075.1"/>
</dbReference>
<dbReference type="AlphaFoldDB" id="A0AAF0CRK3"/>
<dbReference type="GO" id="GO:0047632">
    <property type="term" value="F:agmatine deiminase activity"/>
    <property type="evidence" value="ECO:0007669"/>
    <property type="project" value="TreeGrafter"/>
</dbReference>
<dbReference type="SUPFAM" id="SSF55909">
    <property type="entry name" value="Pentein"/>
    <property type="match status" value="2"/>
</dbReference>
<name>A0AAF0CRK3_9BACT</name>
<organism evidence="2 3">
    <name type="scientific">Synoicihabitans lomoniglobus</name>
    <dbReference type="NCBI Taxonomy" id="2909285"/>
    <lineage>
        <taxon>Bacteria</taxon>
        <taxon>Pseudomonadati</taxon>
        <taxon>Verrucomicrobiota</taxon>
        <taxon>Opitutia</taxon>
        <taxon>Opitutales</taxon>
        <taxon>Opitutaceae</taxon>
        <taxon>Synoicihabitans</taxon>
    </lineage>
</organism>
<dbReference type="Proteomes" id="UP001218638">
    <property type="component" value="Chromosome"/>
</dbReference>
<keyword evidence="1" id="KW-0378">Hydrolase</keyword>
<dbReference type="EMBL" id="CP119075">
    <property type="protein sequence ID" value="WED66797.1"/>
    <property type="molecule type" value="Genomic_DNA"/>
</dbReference>
<reference evidence="2" key="1">
    <citation type="submission" date="2023-03" db="EMBL/GenBank/DDBJ databases">
        <title>Lomoglobus Profundus gen. nov., sp. nov., a novel member of the phylum Verrucomicrobia, isolated from deep-marine sediment of South China Sea.</title>
        <authorList>
            <person name="Ahmad T."/>
            <person name="Ishaq S.E."/>
            <person name="Wang F."/>
        </authorList>
    </citation>
    <scope>NUCLEOTIDE SEQUENCE</scope>
    <source>
        <strain evidence="2">LMO-M01</strain>
    </source>
</reference>
<dbReference type="Pfam" id="PF04371">
    <property type="entry name" value="PAD_porph"/>
    <property type="match status" value="1"/>
</dbReference>
<accession>A0AAF0CRK3</accession>
<dbReference type="PANTHER" id="PTHR31377:SF0">
    <property type="entry name" value="AGMATINE DEIMINASE-RELATED"/>
    <property type="match status" value="1"/>
</dbReference>
<dbReference type="Gene3D" id="3.75.10.10">
    <property type="entry name" value="L-arginine/glycine Amidinotransferase, Chain A"/>
    <property type="match status" value="1"/>
</dbReference>
<keyword evidence="3" id="KW-1185">Reference proteome</keyword>
<proteinExistence type="predicted"/>
<evidence type="ECO:0000256" key="1">
    <source>
        <dbReference type="ARBA" id="ARBA00022801"/>
    </source>
</evidence>
<dbReference type="InterPro" id="IPR007466">
    <property type="entry name" value="Peptidyl-Arg-deiminase_porph"/>
</dbReference>
<dbReference type="KEGG" id="slom:PXH66_08035"/>
<gene>
    <name evidence="2" type="ORF">PXH66_08035</name>
</gene>
<dbReference type="GO" id="GO:0004668">
    <property type="term" value="F:protein-arginine deiminase activity"/>
    <property type="evidence" value="ECO:0007669"/>
    <property type="project" value="InterPro"/>
</dbReference>
<sequence>MHTPFMSRFGWIVSTVLITLAGVLGLVRWSGARTHALPPSTTDLGELFERAPTDENQAFHYTPPVPLARLATEWEPQRALVLGMALPELMADQSIAHYQRDLLVAAHDLVDVYVFCEHDHTRAMAYFLSLLNELPQAEAVLARTDFVDSRNLSRWTRDYGPVFGIKPNQGLVMLDHVYRNLTLDLEERVESKSDSLRKFMSLQGDAMPGDVAVYLQQRFDTEVDVVRPPLWMDGGDFIHDGKGNVFISAQTLVRNGGNKSALTELFRRYFGAKQLHVLHALPGSTVNHLDMVIKFLDANTVVVADYQSDDDENLNRYRRQLTQSVRTILAENEAYLRKHFPSLRILKMPMPPIMFMSEEEILAEGASEFLQAMAVNWGLTTADNLQHLRQAELRQLEESTLHRIRGEVGRVNLSSVDGFNAVLRHYGQLPMDKYFDMHSESVTRYRSYINSLFLHSTAGRQAFLVPRFSGRTTAETARLTAWESQVATTYHQAWPDAEIRWINCDGMITDMGFIHCTTITVPDWKL</sequence>
<evidence type="ECO:0000313" key="2">
    <source>
        <dbReference type="EMBL" id="WED66797.1"/>
    </source>
</evidence>
<dbReference type="GO" id="GO:0009446">
    <property type="term" value="P:putrescine biosynthetic process"/>
    <property type="evidence" value="ECO:0007669"/>
    <property type="project" value="InterPro"/>
</dbReference>
<dbReference type="PANTHER" id="PTHR31377">
    <property type="entry name" value="AGMATINE DEIMINASE-RELATED"/>
    <property type="match status" value="1"/>
</dbReference>